<dbReference type="Pfam" id="PF07426">
    <property type="entry name" value="Dynactin_p22"/>
    <property type="match status" value="1"/>
</dbReference>
<feature type="coiled-coil region" evidence="1">
    <location>
        <begin position="59"/>
        <end position="129"/>
    </location>
</feature>
<organism evidence="2 3">
    <name type="scientific">Bugula neritina</name>
    <name type="common">Brown bryozoan</name>
    <name type="synonym">Sertularia neritina</name>
    <dbReference type="NCBI Taxonomy" id="10212"/>
    <lineage>
        <taxon>Eukaryota</taxon>
        <taxon>Metazoa</taxon>
        <taxon>Spiralia</taxon>
        <taxon>Lophotrochozoa</taxon>
        <taxon>Bryozoa</taxon>
        <taxon>Gymnolaemata</taxon>
        <taxon>Cheilostomatida</taxon>
        <taxon>Flustrina</taxon>
        <taxon>Buguloidea</taxon>
        <taxon>Bugulidae</taxon>
        <taxon>Bugula</taxon>
    </lineage>
</organism>
<dbReference type="GO" id="GO:0061640">
    <property type="term" value="P:cytoskeleton-dependent cytokinesis"/>
    <property type="evidence" value="ECO:0007669"/>
    <property type="project" value="InterPro"/>
</dbReference>
<dbReference type="InterPro" id="IPR009991">
    <property type="entry name" value="DCTN3"/>
</dbReference>
<keyword evidence="3" id="KW-1185">Reference proteome</keyword>
<evidence type="ECO:0000256" key="1">
    <source>
        <dbReference type="SAM" id="Coils"/>
    </source>
</evidence>
<dbReference type="Proteomes" id="UP000593567">
    <property type="component" value="Unassembled WGS sequence"/>
</dbReference>
<proteinExistence type="predicted"/>
<dbReference type="OrthoDB" id="16729at2759"/>
<dbReference type="EMBL" id="VXIV02002442">
    <property type="protein sequence ID" value="KAF6025564.1"/>
    <property type="molecule type" value="Genomic_DNA"/>
</dbReference>
<protein>
    <submittedName>
        <fullName evidence="2">DCTN3</fullName>
    </submittedName>
</protein>
<comment type="caution">
    <text evidence="2">The sequence shown here is derived from an EMBL/GenBank/DDBJ whole genome shotgun (WGS) entry which is preliminary data.</text>
</comment>
<dbReference type="PANTHER" id="PTHR28360:SF1">
    <property type="entry name" value="DYNACTIN SUBUNIT 3"/>
    <property type="match status" value="1"/>
</dbReference>
<evidence type="ECO:0000313" key="2">
    <source>
        <dbReference type="EMBL" id="KAF6025564.1"/>
    </source>
</evidence>
<dbReference type="AlphaFoldDB" id="A0A7J7JIV7"/>
<dbReference type="PANTHER" id="PTHR28360">
    <property type="entry name" value="DYNACTIN SUBUNIT 3"/>
    <property type="match status" value="1"/>
</dbReference>
<keyword evidence="1" id="KW-0175">Coiled coil</keyword>
<name>A0A7J7JIV7_BUGNE</name>
<dbReference type="GO" id="GO:0005869">
    <property type="term" value="C:dynactin complex"/>
    <property type="evidence" value="ECO:0007669"/>
    <property type="project" value="InterPro"/>
</dbReference>
<accession>A0A7J7JIV7</accession>
<sequence length="210" mass="24196">MPISIAMLLTRSMVITIRLTNKKVMEKLSSFDDRVARLEKLLCGKDTNKVVDVKIIQEVEKYNAKIKDAERASKNLKKIYSQLDDLQKYVSLCHSDVLSKPPKAMVDYIETSEKQLKEQAQQLENVDRLKWVLESEHLKSRVTSDLNIKLLQVSQKQGLQKEEVSSCLDESKQLVDNYNKAISAVTKQFERWNAMITTMEERCSQGIVDE</sequence>
<gene>
    <name evidence="2" type="ORF">EB796_016106</name>
</gene>
<evidence type="ECO:0000313" key="3">
    <source>
        <dbReference type="Proteomes" id="UP000593567"/>
    </source>
</evidence>
<reference evidence="2" key="1">
    <citation type="submission" date="2020-06" db="EMBL/GenBank/DDBJ databases">
        <title>Draft genome of Bugula neritina, a colonial animal packing powerful symbionts and potential medicines.</title>
        <authorList>
            <person name="Rayko M."/>
        </authorList>
    </citation>
    <scope>NUCLEOTIDE SEQUENCE [LARGE SCALE GENOMIC DNA]</scope>
    <source>
        <strain evidence="2">Kwan_BN1</strain>
    </source>
</reference>